<comment type="caution">
    <text evidence="2">The sequence shown here is derived from an EMBL/GenBank/DDBJ whole genome shotgun (WGS) entry which is preliminary data.</text>
</comment>
<feature type="region of interest" description="Disordered" evidence="1">
    <location>
        <begin position="1"/>
        <end position="30"/>
    </location>
</feature>
<feature type="region of interest" description="Disordered" evidence="1">
    <location>
        <begin position="107"/>
        <end position="127"/>
    </location>
</feature>
<feature type="region of interest" description="Disordered" evidence="1">
    <location>
        <begin position="197"/>
        <end position="227"/>
    </location>
</feature>
<organism evidence="2 3">
    <name type="scientific">Prorocentrum cordatum</name>
    <dbReference type="NCBI Taxonomy" id="2364126"/>
    <lineage>
        <taxon>Eukaryota</taxon>
        <taxon>Sar</taxon>
        <taxon>Alveolata</taxon>
        <taxon>Dinophyceae</taxon>
        <taxon>Prorocentrales</taxon>
        <taxon>Prorocentraceae</taxon>
        <taxon>Prorocentrum</taxon>
    </lineage>
</organism>
<keyword evidence="3" id="KW-1185">Reference proteome</keyword>
<dbReference type="EMBL" id="CAUYUJ010009191">
    <property type="protein sequence ID" value="CAK0826083.1"/>
    <property type="molecule type" value="Genomic_DNA"/>
</dbReference>
<evidence type="ECO:0000313" key="3">
    <source>
        <dbReference type="Proteomes" id="UP001189429"/>
    </source>
</evidence>
<accession>A0ABN9S331</accession>
<dbReference type="Proteomes" id="UP001189429">
    <property type="component" value="Unassembled WGS sequence"/>
</dbReference>
<sequence length="227" mass="23028">MCGRSSWKSRCMKMARDPVATSPPRRQSPRPLAFFSLSSLAALRAALDEMERDTRSRSRCRFLFPSLPAVPRPPSCSAVGCCPRARLKSASTSSSSLRLCSWTFARGSPSTRSSNTASRTRSSSRPGARTAASLASFACRRAAASSWAASHCAALAAAAPSLAGGSAGGGAGRAGAPFSACSSALSARAAARSSSFLSLGGASGSASTLGTGAATGSRVSTHSLESR</sequence>
<evidence type="ECO:0000313" key="2">
    <source>
        <dbReference type="EMBL" id="CAK0826083.1"/>
    </source>
</evidence>
<feature type="compositionally biased region" description="Low complexity" evidence="1">
    <location>
        <begin position="197"/>
        <end position="218"/>
    </location>
</feature>
<protein>
    <submittedName>
        <fullName evidence="2">Uncharacterized protein</fullName>
    </submittedName>
</protein>
<evidence type="ECO:0000256" key="1">
    <source>
        <dbReference type="SAM" id="MobiDB-lite"/>
    </source>
</evidence>
<gene>
    <name evidence="2" type="ORF">PCOR1329_LOCUS26041</name>
</gene>
<reference evidence="2" key="1">
    <citation type="submission" date="2023-10" db="EMBL/GenBank/DDBJ databases">
        <authorList>
            <person name="Chen Y."/>
            <person name="Shah S."/>
            <person name="Dougan E. K."/>
            <person name="Thang M."/>
            <person name="Chan C."/>
        </authorList>
    </citation>
    <scope>NUCLEOTIDE SEQUENCE [LARGE SCALE GENOMIC DNA]</scope>
</reference>
<name>A0ABN9S331_9DINO</name>
<proteinExistence type="predicted"/>